<dbReference type="PANTHER" id="PTHR42663:SF6">
    <property type="entry name" value="HYDROLASE C777.06C-RELATED"/>
    <property type="match status" value="1"/>
</dbReference>
<dbReference type="RefSeq" id="WP_125067017.1">
    <property type="nucleotide sequence ID" value="NZ_CP032548.1"/>
</dbReference>
<evidence type="ECO:0000313" key="4">
    <source>
        <dbReference type="Proteomes" id="UP000274593"/>
    </source>
</evidence>
<feature type="domain" description="Metallo-beta-lactamase" evidence="2">
    <location>
        <begin position="89"/>
        <end position="291"/>
    </location>
</feature>
<feature type="chain" id="PRO_5018655638" evidence="1">
    <location>
        <begin position="21"/>
        <end position="324"/>
    </location>
</feature>
<feature type="signal peptide" evidence="1">
    <location>
        <begin position="1"/>
        <end position="20"/>
    </location>
</feature>
<proteinExistence type="predicted"/>
<dbReference type="KEGG" id="tsig:D6T69_06745"/>
<evidence type="ECO:0000256" key="1">
    <source>
        <dbReference type="SAM" id="SignalP"/>
    </source>
</evidence>
<accession>A0A3Q8RRJ1</accession>
<dbReference type="AlphaFoldDB" id="A0A3Q8RRJ1"/>
<dbReference type="EMBL" id="CP032548">
    <property type="protein sequence ID" value="AZJ35234.1"/>
    <property type="molecule type" value="Genomic_DNA"/>
</dbReference>
<dbReference type="SUPFAM" id="SSF56281">
    <property type="entry name" value="Metallo-hydrolase/oxidoreductase"/>
    <property type="match status" value="1"/>
</dbReference>
<dbReference type="Gene3D" id="3.60.15.10">
    <property type="entry name" value="Ribonuclease Z/Hydroxyacylglutathione hydrolase-like"/>
    <property type="match status" value="1"/>
</dbReference>
<keyword evidence="3" id="KW-0378">Hydrolase</keyword>
<dbReference type="PANTHER" id="PTHR42663">
    <property type="entry name" value="HYDROLASE C777.06C-RELATED-RELATED"/>
    <property type="match status" value="1"/>
</dbReference>
<evidence type="ECO:0000313" key="3">
    <source>
        <dbReference type="EMBL" id="AZJ35234.1"/>
    </source>
</evidence>
<keyword evidence="4" id="KW-1185">Reference proteome</keyword>
<dbReference type="InterPro" id="IPR001279">
    <property type="entry name" value="Metallo-B-lactamas"/>
</dbReference>
<dbReference type="GO" id="GO:0016787">
    <property type="term" value="F:hydrolase activity"/>
    <property type="evidence" value="ECO:0007669"/>
    <property type="project" value="UniProtKB-KW"/>
</dbReference>
<evidence type="ECO:0000259" key="2">
    <source>
        <dbReference type="Pfam" id="PF12706"/>
    </source>
</evidence>
<dbReference type="Proteomes" id="UP000274593">
    <property type="component" value="Chromosome"/>
</dbReference>
<keyword evidence="1" id="KW-0732">Signal</keyword>
<name>A0A3Q8RRJ1_9FLAO</name>
<dbReference type="InterPro" id="IPR036866">
    <property type="entry name" value="RibonucZ/Hydroxyglut_hydro"/>
</dbReference>
<reference evidence="3 4" key="1">
    <citation type="submission" date="2018-09" db="EMBL/GenBank/DDBJ databases">
        <title>Insights into the microbiota of Asian seabass (Lates calcarifer) with tenacibaculosis symptoms and description of sp. nov. Tenacibaculum singaporense.</title>
        <authorList>
            <person name="Miyake S."/>
            <person name="Soh M."/>
            <person name="Azman M.N."/>
            <person name="Ngoh S.Y."/>
            <person name="Orban L."/>
        </authorList>
    </citation>
    <scope>NUCLEOTIDE SEQUENCE [LARGE SCALE GENOMIC DNA]</scope>
    <source>
        <strain evidence="3 4">DSM 106434</strain>
    </source>
</reference>
<protein>
    <submittedName>
        <fullName evidence="3">MBL fold metallo-hydrolase</fullName>
    </submittedName>
</protein>
<organism evidence="3 4">
    <name type="scientific">Tenacibaculum singaporense</name>
    <dbReference type="NCBI Taxonomy" id="2358479"/>
    <lineage>
        <taxon>Bacteria</taxon>
        <taxon>Pseudomonadati</taxon>
        <taxon>Bacteroidota</taxon>
        <taxon>Flavobacteriia</taxon>
        <taxon>Flavobacteriales</taxon>
        <taxon>Flavobacteriaceae</taxon>
        <taxon>Tenacibaculum</taxon>
    </lineage>
</organism>
<gene>
    <name evidence="3" type="ORF">D6T69_06745</name>
</gene>
<sequence>MNKYCILFIALLILSCTGNTSSKKTSKTNTPTKQSKSNTAIVILGTIQDAGSPQIACKKECCANLFKNPDKKRQVTSLGVIDKQHHKTYLFEATPDIATQMKTLTKLEDGSDKEIADGIFLTHAHIGHYTGLMYLGKEAMDADNTPVYTMPRMKEFLSENGPWNQLITRKNIALYPIKNEKTIELTKNIKVTPLMVPHRDEYSETVGYRITGPNKSALFIPDIDKWEKWDKNIIDEIKKVDYAFLDATFYSGKEINSRDISQIPHPFIIESLEKFKDLSKQEKNKIIFIHFNHTNPVINPTSEESEFVKSQGYRIAEIETVFDL</sequence>
<dbReference type="Pfam" id="PF12706">
    <property type="entry name" value="Lactamase_B_2"/>
    <property type="match status" value="1"/>
</dbReference>
<dbReference type="PROSITE" id="PS51257">
    <property type="entry name" value="PROKAR_LIPOPROTEIN"/>
    <property type="match status" value="1"/>
</dbReference>